<name>A0A397T1C6_9GLOM</name>
<protein>
    <recommendedName>
        <fullName evidence="3">F-box domain-containing protein</fullName>
    </recommendedName>
</protein>
<evidence type="ECO:0000313" key="1">
    <source>
        <dbReference type="EMBL" id="RIA92270.1"/>
    </source>
</evidence>
<dbReference type="Proteomes" id="UP000265703">
    <property type="component" value="Unassembled WGS sequence"/>
</dbReference>
<keyword evidence="2" id="KW-1185">Reference proteome</keyword>
<dbReference type="Gene3D" id="3.80.10.10">
    <property type="entry name" value="Ribonuclease Inhibitor"/>
    <property type="match status" value="1"/>
</dbReference>
<evidence type="ECO:0008006" key="3">
    <source>
        <dbReference type="Google" id="ProtNLM"/>
    </source>
</evidence>
<accession>A0A397T1C6</accession>
<evidence type="ECO:0000313" key="2">
    <source>
        <dbReference type="Proteomes" id="UP000265703"/>
    </source>
</evidence>
<comment type="caution">
    <text evidence="1">The sequence shown here is derived from an EMBL/GenBank/DDBJ whole genome shotgun (WGS) entry which is preliminary data.</text>
</comment>
<dbReference type="EMBL" id="QKYT01000131">
    <property type="protein sequence ID" value="RIA92270.1"/>
    <property type="molecule type" value="Genomic_DNA"/>
</dbReference>
<proteinExistence type="predicted"/>
<sequence>MLNRDVFYLILEELKDDKKTLYSCLLVNKTWCEIIIPILWKNPWKNLKERNKQLLLDVIISNQSNQKRLFNYISFCRHLNLIEIIDATIDGIINLFINENTNFTHLYLPYQFDYQIHLIPGAKQSFSNIEFLSCDTSISDNVLTGLIEMCKSIKELELFINVKNNNYGIIKLIETTKRLFNVRFITRPYSKIDESFCKLLENSLIKHENTIQYFKITKQPTTKFLSSFINLKKLELAGDFFNILEWNCLKVLSLPFLQILIARSIPIKALTSVIESTNGFLFEIKIDSVQHDEINNKRIIQAIYQNCPNLNYLTLLFRNSNILELEQLLINCQYLSELTILINCVDDVFDDDKLFEILTKSSPPSLFKFKFSNFRPTKLKLKSFFDNWKVRHPMSLQFTEFRSMKNIVDLIEKYKSKGIVKKCEEWHF</sequence>
<organism evidence="1 2">
    <name type="scientific">Glomus cerebriforme</name>
    <dbReference type="NCBI Taxonomy" id="658196"/>
    <lineage>
        <taxon>Eukaryota</taxon>
        <taxon>Fungi</taxon>
        <taxon>Fungi incertae sedis</taxon>
        <taxon>Mucoromycota</taxon>
        <taxon>Glomeromycotina</taxon>
        <taxon>Glomeromycetes</taxon>
        <taxon>Glomerales</taxon>
        <taxon>Glomeraceae</taxon>
        <taxon>Glomus</taxon>
    </lineage>
</organism>
<gene>
    <name evidence="1" type="ORF">C1645_820966</name>
</gene>
<dbReference type="OrthoDB" id="3010419at2759"/>
<reference evidence="1 2" key="1">
    <citation type="submission" date="2018-06" db="EMBL/GenBank/DDBJ databases">
        <title>Comparative genomics reveals the genomic features of Rhizophagus irregularis, R. cerebriforme, R. diaphanum and Gigaspora rosea, and their symbiotic lifestyle signature.</title>
        <authorList>
            <person name="Morin E."/>
            <person name="San Clemente H."/>
            <person name="Chen E.C.H."/>
            <person name="De La Providencia I."/>
            <person name="Hainaut M."/>
            <person name="Kuo A."/>
            <person name="Kohler A."/>
            <person name="Murat C."/>
            <person name="Tang N."/>
            <person name="Roy S."/>
            <person name="Loubradou J."/>
            <person name="Henrissat B."/>
            <person name="Grigoriev I.V."/>
            <person name="Corradi N."/>
            <person name="Roux C."/>
            <person name="Martin F.M."/>
        </authorList>
    </citation>
    <scope>NUCLEOTIDE SEQUENCE [LARGE SCALE GENOMIC DNA]</scope>
    <source>
        <strain evidence="1 2">DAOM 227022</strain>
    </source>
</reference>
<dbReference type="AlphaFoldDB" id="A0A397T1C6"/>
<dbReference type="InterPro" id="IPR032675">
    <property type="entry name" value="LRR_dom_sf"/>
</dbReference>
<dbReference type="SUPFAM" id="SSF52047">
    <property type="entry name" value="RNI-like"/>
    <property type="match status" value="1"/>
</dbReference>